<keyword evidence="4 7" id="KW-0238">DNA-binding</keyword>
<dbReference type="Pfam" id="PF00486">
    <property type="entry name" value="Trans_reg_C"/>
    <property type="match status" value="1"/>
</dbReference>
<dbReference type="SUPFAM" id="SSF52172">
    <property type="entry name" value="CheY-like"/>
    <property type="match status" value="1"/>
</dbReference>
<proteinExistence type="predicted"/>
<dbReference type="OrthoDB" id="5365488at2"/>
<evidence type="ECO:0000313" key="10">
    <source>
        <dbReference type="EMBL" id="RXK06711.1"/>
    </source>
</evidence>
<evidence type="ECO:0000256" key="1">
    <source>
        <dbReference type="ARBA" id="ARBA00022553"/>
    </source>
</evidence>
<dbReference type="Pfam" id="PF00072">
    <property type="entry name" value="Response_reg"/>
    <property type="match status" value="1"/>
</dbReference>
<feature type="domain" description="OmpR/PhoB-type" evidence="9">
    <location>
        <begin position="136"/>
        <end position="229"/>
    </location>
</feature>
<evidence type="ECO:0000256" key="6">
    <source>
        <dbReference type="PROSITE-ProRule" id="PRU00169"/>
    </source>
</evidence>
<evidence type="ECO:0000256" key="5">
    <source>
        <dbReference type="ARBA" id="ARBA00023163"/>
    </source>
</evidence>
<comment type="caution">
    <text evidence="10">The sequence shown here is derived from an EMBL/GenBank/DDBJ whole genome shotgun (WGS) entry which is preliminary data.</text>
</comment>
<dbReference type="PANTHER" id="PTHR48111:SF1">
    <property type="entry name" value="TWO-COMPONENT RESPONSE REGULATOR ORR33"/>
    <property type="match status" value="1"/>
</dbReference>
<sequence length="229" mass="26671">MEYSLKAVLKSLNVLFISKKDDITTTEMNILNMFFNKIIFSISCDKGYKVYLETHPDIIIIDLDYENDMAIKFCKNIKKINSSIPIIIISKSKEEKLLFEAIRLQVVDYVLRPIKAEKLIYALNETAKKVLNQGGMSVKLTNNLYYNYKEKSIIDEKQQKIKLTKNEYRLLELLLLNRNTNISKEEIERHLWADEPITESAFKSLFSRLRQKVGKGTIKNSFGIGYQLV</sequence>
<dbReference type="EMBL" id="PDKK01000003">
    <property type="protein sequence ID" value="RXK06711.1"/>
    <property type="molecule type" value="Genomic_DNA"/>
</dbReference>
<organism evidence="10 11">
    <name type="scientific">Halarcobacter ebronensis</name>
    <dbReference type="NCBI Taxonomy" id="1462615"/>
    <lineage>
        <taxon>Bacteria</taxon>
        <taxon>Pseudomonadati</taxon>
        <taxon>Campylobacterota</taxon>
        <taxon>Epsilonproteobacteria</taxon>
        <taxon>Campylobacterales</taxon>
        <taxon>Arcobacteraceae</taxon>
        <taxon>Halarcobacter</taxon>
    </lineage>
</organism>
<reference evidence="10 11" key="1">
    <citation type="submission" date="2017-10" db="EMBL/GenBank/DDBJ databases">
        <title>Genomics of the genus Arcobacter.</title>
        <authorList>
            <person name="Perez-Cataluna A."/>
            <person name="Figueras M.J."/>
        </authorList>
    </citation>
    <scope>NUCLEOTIDE SEQUENCE [LARGE SCALE GENOMIC DNA]</scope>
    <source>
        <strain evidence="10 11">CECT 8441</strain>
    </source>
</reference>
<keyword evidence="1 6" id="KW-0597">Phosphoprotein</keyword>
<name>A0A4Q1AYD9_9BACT</name>
<dbReference type="RefSeq" id="WP_129086623.1">
    <property type="nucleotide sequence ID" value="NZ_CP053836.1"/>
</dbReference>
<evidence type="ECO:0000259" key="8">
    <source>
        <dbReference type="PROSITE" id="PS50110"/>
    </source>
</evidence>
<gene>
    <name evidence="10" type="ORF">CRV07_04590</name>
</gene>
<keyword evidence="2" id="KW-0902">Two-component regulatory system</keyword>
<keyword evidence="11" id="KW-1185">Reference proteome</keyword>
<dbReference type="InterPro" id="IPR001867">
    <property type="entry name" value="OmpR/PhoB-type_DNA-bd"/>
</dbReference>
<evidence type="ECO:0000256" key="3">
    <source>
        <dbReference type="ARBA" id="ARBA00023015"/>
    </source>
</evidence>
<dbReference type="InterPro" id="IPR036388">
    <property type="entry name" value="WH-like_DNA-bd_sf"/>
</dbReference>
<keyword evidence="3" id="KW-0805">Transcription regulation</keyword>
<dbReference type="InterPro" id="IPR039420">
    <property type="entry name" value="WalR-like"/>
</dbReference>
<evidence type="ECO:0008006" key="12">
    <source>
        <dbReference type="Google" id="ProtNLM"/>
    </source>
</evidence>
<evidence type="ECO:0000256" key="2">
    <source>
        <dbReference type="ARBA" id="ARBA00023012"/>
    </source>
</evidence>
<evidence type="ECO:0000259" key="9">
    <source>
        <dbReference type="PROSITE" id="PS51755"/>
    </source>
</evidence>
<evidence type="ECO:0000256" key="4">
    <source>
        <dbReference type="ARBA" id="ARBA00023125"/>
    </source>
</evidence>
<dbReference type="PROSITE" id="PS50110">
    <property type="entry name" value="RESPONSE_REGULATORY"/>
    <property type="match status" value="1"/>
</dbReference>
<dbReference type="SMART" id="SM00862">
    <property type="entry name" value="Trans_reg_C"/>
    <property type="match status" value="1"/>
</dbReference>
<feature type="modified residue" description="4-aspartylphosphate" evidence="6">
    <location>
        <position position="62"/>
    </location>
</feature>
<dbReference type="PROSITE" id="PS51755">
    <property type="entry name" value="OMPR_PHOB"/>
    <property type="match status" value="1"/>
</dbReference>
<dbReference type="Gene3D" id="3.40.50.2300">
    <property type="match status" value="1"/>
</dbReference>
<dbReference type="AlphaFoldDB" id="A0A4Q1AYD9"/>
<dbReference type="PANTHER" id="PTHR48111">
    <property type="entry name" value="REGULATOR OF RPOS"/>
    <property type="match status" value="1"/>
</dbReference>
<dbReference type="GO" id="GO:0006355">
    <property type="term" value="P:regulation of DNA-templated transcription"/>
    <property type="evidence" value="ECO:0007669"/>
    <property type="project" value="InterPro"/>
</dbReference>
<dbReference type="InterPro" id="IPR011006">
    <property type="entry name" value="CheY-like_superfamily"/>
</dbReference>
<feature type="domain" description="Response regulatory" evidence="8">
    <location>
        <begin position="13"/>
        <end position="127"/>
    </location>
</feature>
<accession>A0A4Q1AYD9</accession>
<evidence type="ECO:0000256" key="7">
    <source>
        <dbReference type="PROSITE-ProRule" id="PRU01091"/>
    </source>
</evidence>
<dbReference type="GO" id="GO:0000976">
    <property type="term" value="F:transcription cis-regulatory region binding"/>
    <property type="evidence" value="ECO:0007669"/>
    <property type="project" value="TreeGrafter"/>
</dbReference>
<dbReference type="Gene3D" id="1.10.10.10">
    <property type="entry name" value="Winged helix-like DNA-binding domain superfamily/Winged helix DNA-binding domain"/>
    <property type="match status" value="1"/>
</dbReference>
<feature type="DNA-binding region" description="OmpR/PhoB-type" evidence="7">
    <location>
        <begin position="136"/>
        <end position="229"/>
    </location>
</feature>
<keyword evidence="5" id="KW-0804">Transcription</keyword>
<dbReference type="GO" id="GO:0032993">
    <property type="term" value="C:protein-DNA complex"/>
    <property type="evidence" value="ECO:0007669"/>
    <property type="project" value="TreeGrafter"/>
</dbReference>
<evidence type="ECO:0000313" key="11">
    <source>
        <dbReference type="Proteomes" id="UP000289758"/>
    </source>
</evidence>
<protein>
    <recommendedName>
        <fullName evidence="12">DNA-binding response regulator</fullName>
    </recommendedName>
</protein>
<dbReference type="GO" id="GO:0000156">
    <property type="term" value="F:phosphorelay response regulator activity"/>
    <property type="evidence" value="ECO:0007669"/>
    <property type="project" value="TreeGrafter"/>
</dbReference>
<dbReference type="GO" id="GO:0005829">
    <property type="term" value="C:cytosol"/>
    <property type="evidence" value="ECO:0007669"/>
    <property type="project" value="TreeGrafter"/>
</dbReference>
<dbReference type="Proteomes" id="UP000289758">
    <property type="component" value="Unassembled WGS sequence"/>
</dbReference>
<dbReference type="InterPro" id="IPR001789">
    <property type="entry name" value="Sig_transdc_resp-reg_receiver"/>
</dbReference>